<reference evidence="3 4" key="1">
    <citation type="submission" date="2024-09" db="EMBL/GenBank/DDBJ databases">
        <authorList>
            <person name="Sun Q."/>
            <person name="Mori K."/>
        </authorList>
    </citation>
    <scope>NUCLEOTIDE SEQUENCE [LARGE SCALE GENOMIC DNA]</scope>
    <source>
        <strain evidence="3 4">CECT 8622</strain>
    </source>
</reference>
<feature type="transmembrane region" description="Helical" evidence="2">
    <location>
        <begin position="42"/>
        <end position="61"/>
    </location>
</feature>
<feature type="transmembrane region" description="Helical" evidence="2">
    <location>
        <begin position="12"/>
        <end position="36"/>
    </location>
</feature>
<sequence length="467" mass="52612">MSKTNKVPIGQKIAFGVGMLANQMFPAVLGIFMVVLVQDLGFPGWMWGILFFVPRLFDSITDPIMGFISDNTKSRWGRRKQYVFIGAIILGVSFVIMWQLHRENGLDYNFTYFLLWSIVFYLGLTIFSVPYVAMGYEMSNDFHERTNIMAVSQWIGQWAWVIAPWFWVIMYDKTWFESADVATRTLAVWVGIAFMLCAMVPAIFIKGQSTLHENYSPLTAKTIGQSLKEIVQGFKEAFQLKPFRKLCMATFLIFNAFNTIASFSFFIVVYHLFNGSADAAGIWPTLFGSLGALSTTFLVIPIVTKMSKIWGKRNAFIVCQTISIIGYIMLWFLFIPGKPYMFIFALPFFSFGIGSLFTLMMSMTADVIDLDELNSGKRREGVFGAIYWWMVKFGLAIAGLLSGAIMTLVDFNSGAAIQTEGAITGLRIFFSGLPILGTLAAIYVMRNYDVGEARAGEIRSALELRKK</sequence>
<proteinExistence type="inferred from homology"/>
<feature type="transmembrane region" description="Helical" evidence="2">
    <location>
        <begin position="187"/>
        <end position="205"/>
    </location>
</feature>
<name>A0ABV5FBI7_9FLAO</name>
<comment type="similarity">
    <text evidence="1">Belongs to the sodium:galactoside symporter (TC 2.A.2) family.</text>
</comment>
<dbReference type="PANTHER" id="PTHR11328:SF24">
    <property type="entry name" value="MAJOR FACILITATOR SUPERFAMILY (MFS) PROFILE DOMAIN-CONTAINING PROTEIN"/>
    <property type="match status" value="1"/>
</dbReference>
<organism evidence="3 4">
    <name type="scientific">Mariniflexile ostreae</name>
    <dbReference type="NCBI Taxonomy" id="1520892"/>
    <lineage>
        <taxon>Bacteria</taxon>
        <taxon>Pseudomonadati</taxon>
        <taxon>Bacteroidota</taxon>
        <taxon>Flavobacteriia</taxon>
        <taxon>Flavobacteriales</taxon>
        <taxon>Flavobacteriaceae</taxon>
        <taxon>Mariniflexile</taxon>
    </lineage>
</organism>
<dbReference type="InterPro" id="IPR036259">
    <property type="entry name" value="MFS_trans_sf"/>
</dbReference>
<feature type="transmembrane region" description="Helical" evidence="2">
    <location>
        <begin position="246"/>
        <end position="270"/>
    </location>
</feature>
<dbReference type="RefSeq" id="WP_379861002.1">
    <property type="nucleotide sequence ID" value="NZ_JBHMFC010000033.1"/>
</dbReference>
<dbReference type="Proteomes" id="UP001589585">
    <property type="component" value="Unassembled WGS sequence"/>
</dbReference>
<evidence type="ECO:0000313" key="3">
    <source>
        <dbReference type="EMBL" id="MFB9056805.1"/>
    </source>
</evidence>
<evidence type="ECO:0000256" key="2">
    <source>
        <dbReference type="SAM" id="Phobius"/>
    </source>
</evidence>
<feature type="transmembrane region" description="Helical" evidence="2">
    <location>
        <begin position="340"/>
        <end position="361"/>
    </location>
</feature>
<dbReference type="Pfam" id="PF13347">
    <property type="entry name" value="MFS_2"/>
    <property type="match status" value="1"/>
</dbReference>
<feature type="transmembrane region" description="Helical" evidence="2">
    <location>
        <begin position="148"/>
        <end position="167"/>
    </location>
</feature>
<dbReference type="InterPro" id="IPR039672">
    <property type="entry name" value="MFS_2"/>
</dbReference>
<evidence type="ECO:0000256" key="1">
    <source>
        <dbReference type="ARBA" id="ARBA00009617"/>
    </source>
</evidence>
<keyword evidence="4" id="KW-1185">Reference proteome</keyword>
<feature type="transmembrane region" description="Helical" evidence="2">
    <location>
        <begin position="113"/>
        <end position="136"/>
    </location>
</feature>
<dbReference type="Gene3D" id="1.20.1250.20">
    <property type="entry name" value="MFS general substrate transporter like domains"/>
    <property type="match status" value="1"/>
</dbReference>
<evidence type="ECO:0000313" key="4">
    <source>
        <dbReference type="Proteomes" id="UP001589585"/>
    </source>
</evidence>
<accession>A0ABV5FBI7</accession>
<keyword evidence="2" id="KW-0472">Membrane</keyword>
<dbReference type="EMBL" id="JBHMFC010000033">
    <property type="protein sequence ID" value="MFB9056805.1"/>
    <property type="molecule type" value="Genomic_DNA"/>
</dbReference>
<dbReference type="PANTHER" id="PTHR11328">
    <property type="entry name" value="MAJOR FACILITATOR SUPERFAMILY DOMAIN-CONTAINING PROTEIN"/>
    <property type="match status" value="1"/>
</dbReference>
<protein>
    <submittedName>
        <fullName evidence="3">MFS transporter</fullName>
    </submittedName>
</protein>
<dbReference type="SUPFAM" id="SSF103473">
    <property type="entry name" value="MFS general substrate transporter"/>
    <property type="match status" value="1"/>
</dbReference>
<feature type="transmembrane region" description="Helical" evidence="2">
    <location>
        <begin position="426"/>
        <end position="445"/>
    </location>
</feature>
<comment type="caution">
    <text evidence="3">The sequence shown here is derived from an EMBL/GenBank/DDBJ whole genome shotgun (WGS) entry which is preliminary data.</text>
</comment>
<feature type="transmembrane region" description="Helical" evidence="2">
    <location>
        <begin position="82"/>
        <end position="101"/>
    </location>
</feature>
<feature type="transmembrane region" description="Helical" evidence="2">
    <location>
        <begin position="282"/>
        <end position="303"/>
    </location>
</feature>
<feature type="transmembrane region" description="Helical" evidence="2">
    <location>
        <begin position="382"/>
        <end position="406"/>
    </location>
</feature>
<keyword evidence="2" id="KW-0812">Transmembrane</keyword>
<feature type="transmembrane region" description="Helical" evidence="2">
    <location>
        <begin position="315"/>
        <end position="334"/>
    </location>
</feature>
<keyword evidence="2" id="KW-1133">Transmembrane helix</keyword>
<gene>
    <name evidence="3" type="ORF">ACFFU9_08635</name>
</gene>